<feature type="compositionally biased region" description="Polar residues" evidence="1">
    <location>
        <begin position="154"/>
        <end position="165"/>
    </location>
</feature>
<evidence type="ECO:0000256" key="1">
    <source>
        <dbReference type="SAM" id="MobiDB-lite"/>
    </source>
</evidence>
<keyword evidence="3" id="KW-1185">Reference proteome</keyword>
<organism evidence="2 3">
    <name type="scientific">Etheostoma spectabile</name>
    <name type="common">orangethroat darter</name>
    <dbReference type="NCBI Taxonomy" id="54343"/>
    <lineage>
        <taxon>Eukaryota</taxon>
        <taxon>Metazoa</taxon>
        <taxon>Chordata</taxon>
        <taxon>Craniata</taxon>
        <taxon>Vertebrata</taxon>
        <taxon>Euteleostomi</taxon>
        <taxon>Actinopterygii</taxon>
        <taxon>Neopterygii</taxon>
        <taxon>Teleostei</taxon>
        <taxon>Neoteleostei</taxon>
        <taxon>Acanthomorphata</taxon>
        <taxon>Eupercaria</taxon>
        <taxon>Perciformes</taxon>
        <taxon>Percoidei</taxon>
        <taxon>Percidae</taxon>
        <taxon>Etheostomatinae</taxon>
        <taxon>Etheostoma</taxon>
    </lineage>
</organism>
<feature type="region of interest" description="Disordered" evidence="1">
    <location>
        <begin position="45"/>
        <end position="91"/>
    </location>
</feature>
<protein>
    <submittedName>
        <fullName evidence="2">Uncharacterized protein</fullName>
    </submittedName>
</protein>
<feature type="compositionally biased region" description="Low complexity" evidence="1">
    <location>
        <begin position="76"/>
        <end position="85"/>
    </location>
</feature>
<feature type="region of interest" description="Disordered" evidence="1">
    <location>
        <begin position="118"/>
        <end position="165"/>
    </location>
</feature>
<proteinExistence type="predicted"/>
<sequence>MKVRDVAALVASALWSKPVCDGVLLRLLLTRPLFPQATCLKHTLHKGKEEEESGDPERPYGSGRGADLDRDTQPPSSTTTTLSCSKHGCSHQRQPCISEEMLKTLQQLASGLIMEARTSPLLPTPPSPTAPRQPGKPGNPGPTPSAVSWLQDGAGQQASHSTQLI</sequence>
<dbReference type="Proteomes" id="UP000327493">
    <property type="component" value="Chromosome 13"/>
</dbReference>
<name>A0A5J5D0Q2_9PERO</name>
<reference evidence="2 3" key="1">
    <citation type="submission" date="2019-08" db="EMBL/GenBank/DDBJ databases">
        <title>A chromosome-level genome assembly, high-density linkage maps, and genome scans reveal the genomic architecture of hybrid incompatibilities underlying speciation via character displacement in darters (Percidae: Etheostominae).</title>
        <authorList>
            <person name="Moran R.L."/>
            <person name="Catchen J.M."/>
            <person name="Fuller R.C."/>
        </authorList>
    </citation>
    <scope>NUCLEOTIDE SEQUENCE [LARGE SCALE GENOMIC DNA]</scope>
    <source>
        <strain evidence="2">EspeVRDwgs_2016</strain>
        <tissue evidence="2">Muscle</tissue>
    </source>
</reference>
<dbReference type="AlphaFoldDB" id="A0A5J5D0Q2"/>
<dbReference type="EMBL" id="VOFY01000013">
    <property type="protein sequence ID" value="KAA8586326.1"/>
    <property type="molecule type" value="Genomic_DNA"/>
</dbReference>
<feature type="compositionally biased region" description="Pro residues" evidence="1">
    <location>
        <begin position="122"/>
        <end position="131"/>
    </location>
</feature>
<evidence type="ECO:0000313" key="3">
    <source>
        <dbReference type="Proteomes" id="UP000327493"/>
    </source>
</evidence>
<gene>
    <name evidence="2" type="ORF">FQN60_000162</name>
</gene>
<evidence type="ECO:0000313" key="2">
    <source>
        <dbReference type="EMBL" id="KAA8586326.1"/>
    </source>
</evidence>
<accession>A0A5J5D0Q2</accession>
<comment type="caution">
    <text evidence="2">The sequence shown here is derived from an EMBL/GenBank/DDBJ whole genome shotgun (WGS) entry which is preliminary data.</text>
</comment>